<dbReference type="Pfam" id="PF07004">
    <property type="entry name" value="SHIPPO-rpt"/>
    <property type="match status" value="3"/>
</dbReference>
<sequence length="610" mass="68510">MADPIIDQSGRNKLDSTPTLESTIKEETKDTREAEEVSHLAANDSESQKPILDTTSVVEENANLNTNNDIEITKKDLKQLEEEFASLFVAGVLSKVVRELSPTDGSTAQGDNFVTDDKSEGKDSGNHPVNSNLPNQGAGDGDKLAGTATEKVLEPSPIIVPTDKDFPGEQTENNNKDFEKSSIHNVEGEKEGLRSAYLSENNEQELAKKESFLRGQVPHTQEGQEVFVHSHAQGRQEFNGDPDHVNYYRQFQDDSASQMDRTSTISAGVFEIQIPQHMLKSYAAGHVIRVPAYHHPERDHFLQNQVSQSYPPPAELFPSHQSRSQTLSPRSTPTPKLVQFPKLRTSSTGYRGEFLSAEQRSPSRFSQRQKLPPTVARMSSVMMTTRERTEKQRMMSTYYEERTPSKLLTLDQCINSRPPMPFDLDTPGPCRYTPRNQPLYETNAPKYTFGYKFFERDGGGRTAWSKTWFNSQDSHTTKVNFEHRWPSPANHSSAKSLVGRKLPTKMTYPSYSVGVRSKFSISKKGAENEPSPNEYNPGKADELMYNKAPAFSMTFRHRGTSLWSTSERTPGPSNYTPRVTYSSSKPHRPAFTIQGIRRPKSHALGPHATF</sequence>
<feature type="compositionally biased region" description="Basic and acidic residues" evidence="1">
    <location>
        <begin position="115"/>
        <end position="125"/>
    </location>
</feature>
<comment type="caution">
    <text evidence="2">The sequence shown here is derived from an EMBL/GenBank/DDBJ whole genome shotgun (WGS) entry which is preliminary data.</text>
</comment>
<gene>
    <name evidence="2" type="ORF">HOLleu_16953</name>
</gene>
<organism evidence="2 3">
    <name type="scientific">Holothuria leucospilota</name>
    <name type="common">Black long sea cucumber</name>
    <name type="synonym">Mertensiothuria leucospilota</name>
    <dbReference type="NCBI Taxonomy" id="206669"/>
    <lineage>
        <taxon>Eukaryota</taxon>
        <taxon>Metazoa</taxon>
        <taxon>Echinodermata</taxon>
        <taxon>Eleutherozoa</taxon>
        <taxon>Echinozoa</taxon>
        <taxon>Holothuroidea</taxon>
        <taxon>Aspidochirotacea</taxon>
        <taxon>Aspidochirotida</taxon>
        <taxon>Holothuriidae</taxon>
        <taxon>Holothuria</taxon>
    </lineage>
</organism>
<reference evidence="2" key="1">
    <citation type="submission" date="2021-10" db="EMBL/GenBank/DDBJ databases">
        <title>Tropical sea cucumber genome reveals ecological adaptation and Cuvierian tubules defense mechanism.</title>
        <authorList>
            <person name="Chen T."/>
        </authorList>
    </citation>
    <scope>NUCLEOTIDE SEQUENCE</scope>
    <source>
        <strain evidence="2">Nanhai2018</strain>
        <tissue evidence="2">Muscle</tissue>
    </source>
</reference>
<evidence type="ECO:0000313" key="2">
    <source>
        <dbReference type="EMBL" id="KAJ8039288.1"/>
    </source>
</evidence>
<accession>A0A9Q1C4V5</accession>
<dbReference type="OrthoDB" id="406368at2759"/>
<dbReference type="EMBL" id="JAIZAY010000007">
    <property type="protein sequence ID" value="KAJ8039288.1"/>
    <property type="molecule type" value="Genomic_DNA"/>
</dbReference>
<evidence type="ECO:0000313" key="3">
    <source>
        <dbReference type="Proteomes" id="UP001152320"/>
    </source>
</evidence>
<feature type="compositionally biased region" description="Basic and acidic residues" evidence="1">
    <location>
        <begin position="23"/>
        <end position="38"/>
    </location>
</feature>
<dbReference type="Proteomes" id="UP001152320">
    <property type="component" value="Chromosome 7"/>
</dbReference>
<feature type="region of interest" description="Disordered" evidence="1">
    <location>
        <begin position="100"/>
        <end position="188"/>
    </location>
</feature>
<keyword evidence="3" id="KW-1185">Reference proteome</keyword>
<protein>
    <submittedName>
        <fullName evidence="2">Protein STPG3</fullName>
    </submittedName>
</protein>
<proteinExistence type="predicted"/>
<feature type="region of interest" description="Disordered" evidence="1">
    <location>
        <begin position="1"/>
        <end position="52"/>
    </location>
</feature>
<feature type="compositionally biased region" description="Polar residues" evidence="1">
    <location>
        <begin position="9"/>
        <end position="22"/>
    </location>
</feature>
<feature type="compositionally biased region" description="Polar residues" evidence="1">
    <location>
        <begin position="319"/>
        <end position="334"/>
    </location>
</feature>
<feature type="region of interest" description="Disordered" evidence="1">
    <location>
        <begin position="562"/>
        <end position="587"/>
    </location>
</feature>
<evidence type="ECO:0000256" key="1">
    <source>
        <dbReference type="SAM" id="MobiDB-lite"/>
    </source>
</evidence>
<feature type="compositionally biased region" description="Polar residues" evidence="1">
    <location>
        <begin position="562"/>
        <end position="584"/>
    </location>
</feature>
<feature type="compositionally biased region" description="Polar residues" evidence="1">
    <location>
        <begin position="103"/>
        <end position="112"/>
    </location>
</feature>
<feature type="compositionally biased region" description="Basic and acidic residues" evidence="1">
    <location>
        <begin position="174"/>
        <end position="188"/>
    </location>
</feature>
<name>A0A9Q1C4V5_HOLLE</name>
<dbReference type="AlphaFoldDB" id="A0A9Q1C4V5"/>
<dbReference type="InterPro" id="IPR010736">
    <property type="entry name" value="SHIPPO-rpt"/>
</dbReference>
<feature type="region of interest" description="Disordered" evidence="1">
    <location>
        <begin position="308"/>
        <end position="337"/>
    </location>
</feature>